<feature type="non-terminal residue" evidence="1">
    <location>
        <position position="1"/>
    </location>
</feature>
<name>A0A2K3LKZ5_TRIPR</name>
<reference evidence="1 2" key="1">
    <citation type="journal article" date="2014" name="Am. J. Bot.">
        <title>Genome assembly and annotation for red clover (Trifolium pratense; Fabaceae).</title>
        <authorList>
            <person name="Istvanek J."/>
            <person name="Jaros M."/>
            <person name="Krenek A."/>
            <person name="Repkova J."/>
        </authorList>
    </citation>
    <scope>NUCLEOTIDE SEQUENCE [LARGE SCALE GENOMIC DNA]</scope>
    <source>
        <strain evidence="2">cv. Tatra</strain>
        <tissue evidence="1">Young leaves</tissue>
    </source>
</reference>
<gene>
    <name evidence="1" type="ORF">L195_g035181</name>
</gene>
<evidence type="ECO:0000313" key="1">
    <source>
        <dbReference type="EMBL" id="PNX79197.1"/>
    </source>
</evidence>
<sequence>RFSFPSAIPRAKMRFHRDLRPRYPPCAGASTASQPSITPACWTFDF</sequence>
<organism evidence="1 2">
    <name type="scientific">Trifolium pratense</name>
    <name type="common">Red clover</name>
    <dbReference type="NCBI Taxonomy" id="57577"/>
    <lineage>
        <taxon>Eukaryota</taxon>
        <taxon>Viridiplantae</taxon>
        <taxon>Streptophyta</taxon>
        <taxon>Embryophyta</taxon>
        <taxon>Tracheophyta</taxon>
        <taxon>Spermatophyta</taxon>
        <taxon>Magnoliopsida</taxon>
        <taxon>eudicotyledons</taxon>
        <taxon>Gunneridae</taxon>
        <taxon>Pentapetalae</taxon>
        <taxon>rosids</taxon>
        <taxon>fabids</taxon>
        <taxon>Fabales</taxon>
        <taxon>Fabaceae</taxon>
        <taxon>Papilionoideae</taxon>
        <taxon>50 kb inversion clade</taxon>
        <taxon>NPAAA clade</taxon>
        <taxon>Hologalegina</taxon>
        <taxon>IRL clade</taxon>
        <taxon>Trifolieae</taxon>
        <taxon>Trifolium</taxon>
    </lineage>
</organism>
<evidence type="ECO:0000313" key="2">
    <source>
        <dbReference type="Proteomes" id="UP000236291"/>
    </source>
</evidence>
<accession>A0A2K3LKZ5</accession>
<dbReference type="EMBL" id="ASHM01035482">
    <property type="protein sequence ID" value="PNX79197.1"/>
    <property type="molecule type" value="Genomic_DNA"/>
</dbReference>
<dbReference type="Proteomes" id="UP000236291">
    <property type="component" value="Unassembled WGS sequence"/>
</dbReference>
<protein>
    <submittedName>
        <fullName evidence="1">Uncharacterized protein</fullName>
    </submittedName>
</protein>
<comment type="caution">
    <text evidence="1">The sequence shown here is derived from an EMBL/GenBank/DDBJ whole genome shotgun (WGS) entry which is preliminary data.</text>
</comment>
<reference evidence="1 2" key="2">
    <citation type="journal article" date="2017" name="Front. Plant Sci.">
        <title>Gene Classification and Mining of Molecular Markers Useful in Red Clover (Trifolium pratense) Breeding.</title>
        <authorList>
            <person name="Istvanek J."/>
            <person name="Dluhosova J."/>
            <person name="Dluhos P."/>
            <person name="Patkova L."/>
            <person name="Nedelnik J."/>
            <person name="Repkova J."/>
        </authorList>
    </citation>
    <scope>NUCLEOTIDE SEQUENCE [LARGE SCALE GENOMIC DNA]</scope>
    <source>
        <strain evidence="2">cv. Tatra</strain>
        <tissue evidence="1">Young leaves</tissue>
    </source>
</reference>
<dbReference type="AlphaFoldDB" id="A0A2K3LKZ5"/>
<proteinExistence type="predicted"/>